<feature type="compositionally biased region" description="Low complexity" evidence="1">
    <location>
        <begin position="79"/>
        <end position="91"/>
    </location>
</feature>
<sequence length="714" mass="73961">MSPTSNGNASSTSEFASGSAFQSGDSQSSSAFSSGTASPSTMSSQQWTFFSNTSGAGNMNATSSPAFGSSGLPFGTGSVNTNSTATSNGGNFPLAGNSTQPVPTASVGSSAAISNFSSVADTSGSASGSQVVSSFTSTMSQNSTTFVTVIRTTVVVQMSSSGSAAATTSELSSASSAASSSRGSSPAASATNAVSTASSGSTSTAATDAMNCDFGVSPIPVVPPIGPPGAAPEIAPSTFFAIIVDVGNLAGVHRRFQYWIGDFFGYIRVFRIVIFFGDVFFNKLIHKLLLRVACDILHSHLFNSDSFLDRHANVLNVLYDQHAMFRNKYSRHQHPRVLSSIFSPNATMMTSSCTDAICALTQGITSTTFSILSNTSSIRTVSSSASSSVISTTSSCTDAVCGLTQGLSSFTSSTVHASSSPDASPPFVTATTITPLSTTTSSSPSSPSSSSSSSLSSVDRGTPVTITSTTRSLSSLSVFACAGIDQSNSLRCTASATLVTVLPTVPPQSEQSEVCASWTAPFSTTSPAKAGVLNCAAPTDASSTTDDLPWPLVIEPFHPDEAIIKDFCQFMVLDDITIKNADPNGNTSPAQCARYAASTDLLNVQEPVADGNQYYYLVLAVAFDYNGCSSPNDKHKDGISFKDYGADKCRDVLWKSVANKCKFDHAKKMGISSYPAIGGMYWKDCMRWTVVAVVDDHGPPDTLEGHNGWAGIPT</sequence>
<organism evidence="2 3">
    <name type="scientific">Exophiala dermatitidis</name>
    <name type="common">Black yeast-like fungus</name>
    <name type="synonym">Wangiella dermatitidis</name>
    <dbReference type="NCBI Taxonomy" id="5970"/>
    <lineage>
        <taxon>Eukaryota</taxon>
        <taxon>Fungi</taxon>
        <taxon>Dikarya</taxon>
        <taxon>Ascomycota</taxon>
        <taxon>Pezizomycotina</taxon>
        <taxon>Eurotiomycetes</taxon>
        <taxon>Chaetothyriomycetidae</taxon>
        <taxon>Chaetothyriales</taxon>
        <taxon>Herpotrichiellaceae</taxon>
        <taxon>Exophiala</taxon>
    </lineage>
</organism>
<reference evidence="2" key="1">
    <citation type="submission" date="2023-01" db="EMBL/GenBank/DDBJ databases">
        <title>Exophiala dermititidis isolated from Cystic Fibrosis Patient.</title>
        <authorList>
            <person name="Kurbessoian T."/>
            <person name="Crocker A."/>
            <person name="Murante D."/>
            <person name="Hogan D.A."/>
            <person name="Stajich J.E."/>
        </authorList>
    </citation>
    <scope>NUCLEOTIDE SEQUENCE</scope>
    <source>
        <strain evidence="2">Ex8</strain>
    </source>
</reference>
<evidence type="ECO:0000256" key="1">
    <source>
        <dbReference type="SAM" id="MobiDB-lite"/>
    </source>
</evidence>
<proteinExistence type="predicted"/>
<accession>A0AAN6EPV8</accession>
<protein>
    <submittedName>
        <fullName evidence="2">Uncharacterized protein</fullName>
    </submittedName>
</protein>
<dbReference type="EMBL" id="JAJGCB010000023">
    <property type="protein sequence ID" value="KAJ8987655.1"/>
    <property type="molecule type" value="Genomic_DNA"/>
</dbReference>
<feature type="region of interest" description="Disordered" evidence="1">
    <location>
        <begin position="79"/>
        <end position="100"/>
    </location>
</feature>
<feature type="compositionally biased region" description="Low complexity" evidence="1">
    <location>
        <begin position="434"/>
        <end position="457"/>
    </location>
</feature>
<gene>
    <name evidence="2" type="ORF">HRR80_008289</name>
</gene>
<evidence type="ECO:0000313" key="2">
    <source>
        <dbReference type="EMBL" id="KAJ8987655.1"/>
    </source>
</evidence>
<name>A0AAN6EPV8_EXODE</name>
<dbReference type="AlphaFoldDB" id="A0AAN6EPV8"/>
<comment type="caution">
    <text evidence="2">The sequence shown here is derived from an EMBL/GenBank/DDBJ whole genome shotgun (WGS) entry which is preliminary data.</text>
</comment>
<feature type="region of interest" description="Disordered" evidence="1">
    <location>
        <begin position="176"/>
        <end position="202"/>
    </location>
</feature>
<feature type="compositionally biased region" description="Polar residues" evidence="1">
    <location>
        <begin position="1"/>
        <end position="14"/>
    </location>
</feature>
<feature type="region of interest" description="Disordered" evidence="1">
    <location>
        <begin position="414"/>
        <end position="461"/>
    </location>
</feature>
<dbReference type="Proteomes" id="UP001161757">
    <property type="component" value="Unassembled WGS sequence"/>
</dbReference>
<feature type="region of interest" description="Disordered" evidence="1">
    <location>
        <begin position="1"/>
        <end position="37"/>
    </location>
</feature>
<feature type="compositionally biased region" description="Low complexity" evidence="1">
    <location>
        <begin position="15"/>
        <end position="37"/>
    </location>
</feature>
<evidence type="ECO:0000313" key="3">
    <source>
        <dbReference type="Proteomes" id="UP001161757"/>
    </source>
</evidence>